<proteinExistence type="predicted"/>
<evidence type="ECO:0000256" key="1">
    <source>
        <dbReference type="ARBA" id="ARBA00022801"/>
    </source>
</evidence>
<dbReference type="InterPro" id="IPR003010">
    <property type="entry name" value="C-N_Hydrolase"/>
</dbReference>
<dbReference type="CDD" id="cd07565">
    <property type="entry name" value="aliphatic_amidase"/>
    <property type="match status" value="1"/>
</dbReference>
<dbReference type="GO" id="GO:0016811">
    <property type="term" value="F:hydrolase activity, acting on carbon-nitrogen (but not peptide) bonds, in linear amides"/>
    <property type="evidence" value="ECO:0007669"/>
    <property type="project" value="TreeGrafter"/>
</dbReference>
<dbReference type="AlphaFoldDB" id="A0A382D8L5"/>
<evidence type="ECO:0000313" key="3">
    <source>
        <dbReference type="EMBL" id="SVB34605.1"/>
    </source>
</evidence>
<organism evidence="3">
    <name type="scientific">marine metagenome</name>
    <dbReference type="NCBI Taxonomy" id="408172"/>
    <lineage>
        <taxon>unclassified sequences</taxon>
        <taxon>metagenomes</taxon>
        <taxon>ecological metagenomes</taxon>
    </lineage>
</organism>
<dbReference type="Pfam" id="PF00795">
    <property type="entry name" value="CN_hydrolase"/>
    <property type="match status" value="1"/>
</dbReference>
<dbReference type="Gene3D" id="3.60.110.10">
    <property type="entry name" value="Carbon-nitrogen hydrolase"/>
    <property type="match status" value="1"/>
</dbReference>
<accession>A0A382D8L5</accession>
<dbReference type="PROSITE" id="PS50263">
    <property type="entry name" value="CN_HYDROLASE"/>
    <property type="match status" value="1"/>
</dbReference>
<dbReference type="SUPFAM" id="SSF56317">
    <property type="entry name" value="Carbon-nitrogen hydrolase"/>
    <property type="match status" value="1"/>
</dbReference>
<gene>
    <name evidence="3" type="ORF">METZ01_LOCUS187459</name>
</gene>
<dbReference type="InterPro" id="IPR036526">
    <property type="entry name" value="C-N_Hydrolase_sf"/>
</dbReference>
<dbReference type="NCBIfam" id="NF009802">
    <property type="entry name" value="PRK13286.1"/>
    <property type="match status" value="1"/>
</dbReference>
<evidence type="ECO:0000259" key="2">
    <source>
        <dbReference type="PROSITE" id="PS50263"/>
    </source>
</evidence>
<protein>
    <recommendedName>
        <fullName evidence="2">CN hydrolase domain-containing protein</fullName>
    </recommendedName>
</protein>
<feature type="domain" description="CN hydrolase" evidence="2">
    <location>
        <begin position="13"/>
        <end position="260"/>
    </location>
</feature>
<dbReference type="InterPro" id="IPR050345">
    <property type="entry name" value="Aliph_Amidase/BUP"/>
</dbReference>
<dbReference type="PANTHER" id="PTHR43674">
    <property type="entry name" value="NITRILASE C965.09-RELATED"/>
    <property type="match status" value="1"/>
</dbReference>
<keyword evidence="1" id="KW-0378">Hydrolase</keyword>
<dbReference type="PANTHER" id="PTHR43674:SF14">
    <property type="entry name" value="ALIPHATIC AMIDASE"/>
    <property type="match status" value="1"/>
</dbReference>
<sequence>MYHGDIGSSHDTVGTAVVNFKMPRLHTKADVLENCHKIAEMAEGMKVGLPGLDLVIFPEYSTHGIMYDEKEMYETASECPGEETEIFAQACRNAKIWGVFSLTGERHEDHPNKAPYNTLILMNDQGEVVQKYRKIMPWVPIEGWYPGNTTYVSDGPKGLKISLIICDDGNYPEIWRDCAMKGAELIVRCQGYMYPAKEQQVIMAKAMAWANNSYVAVANATGFDGVYSYFGYSAIIGFDGRTMGSCAEEEMGIQYAQLGVSTIRDARKNAQSNNHLFKLLHRGYTGMINSGDGDKGVAECPFEFYSKWVNDPDGTREMVEALTRETVGTEECPIEGIPNKAAAHR</sequence>
<dbReference type="EMBL" id="UINC01038104">
    <property type="protein sequence ID" value="SVB34605.1"/>
    <property type="molecule type" value="Genomic_DNA"/>
</dbReference>
<reference evidence="3" key="1">
    <citation type="submission" date="2018-05" db="EMBL/GenBank/DDBJ databases">
        <authorList>
            <person name="Lanie J.A."/>
            <person name="Ng W.-L."/>
            <person name="Kazmierczak K.M."/>
            <person name="Andrzejewski T.M."/>
            <person name="Davidsen T.M."/>
            <person name="Wayne K.J."/>
            <person name="Tettelin H."/>
            <person name="Glass J.I."/>
            <person name="Rusch D."/>
            <person name="Podicherti R."/>
            <person name="Tsui H.-C.T."/>
            <person name="Winkler M.E."/>
        </authorList>
    </citation>
    <scope>NUCLEOTIDE SEQUENCE</scope>
</reference>
<name>A0A382D8L5_9ZZZZ</name>